<proteinExistence type="predicted"/>
<dbReference type="Pfam" id="PF24758">
    <property type="entry name" value="LRR_At5g56370"/>
    <property type="match status" value="1"/>
</dbReference>
<gene>
    <name evidence="2" type="ORF">CARUB_v10019583mg</name>
</gene>
<dbReference type="PANTHER" id="PTHR31293">
    <property type="entry name" value="RNI-LIKE SUPERFAMILY PROTEIN"/>
    <property type="match status" value="1"/>
</dbReference>
<evidence type="ECO:0000313" key="3">
    <source>
        <dbReference type="Proteomes" id="UP000029121"/>
    </source>
</evidence>
<dbReference type="STRING" id="81985.R0FTG5"/>
<reference evidence="3" key="1">
    <citation type="journal article" date="2013" name="Nat. Genet.">
        <title>The Capsella rubella genome and the genomic consequences of rapid mating system evolution.</title>
        <authorList>
            <person name="Slotte T."/>
            <person name="Hazzouri K.M."/>
            <person name="Agren J.A."/>
            <person name="Koenig D."/>
            <person name="Maumus F."/>
            <person name="Guo Y.L."/>
            <person name="Steige K."/>
            <person name="Platts A.E."/>
            <person name="Escobar J.S."/>
            <person name="Newman L.K."/>
            <person name="Wang W."/>
            <person name="Mandakova T."/>
            <person name="Vello E."/>
            <person name="Smith L.M."/>
            <person name="Henz S.R."/>
            <person name="Steffen J."/>
            <person name="Takuno S."/>
            <person name="Brandvain Y."/>
            <person name="Coop G."/>
            <person name="Andolfatto P."/>
            <person name="Hu T.T."/>
            <person name="Blanchette M."/>
            <person name="Clark R.M."/>
            <person name="Quesneville H."/>
            <person name="Nordborg M."/>
            <person name="Gaut B.S."/>
            <person name="Lysak M.A."/>
            <person name="Jenkins J."/>
            <person name="Grimwood J."/>
            <person name="Chapman J."/>
            <person name="Prochnik S."/>
            <person name="Shu S."/>
            <person name="Rokhsar D."/>
            <person name="Schmutz J."/>
            <person name="Weigel D."/>
            <person name="Wright S.I."/>
        </authorList>
    </citation>
    <scope>NUCLEOTIDE SEQUENCE [LARGE SCALE GENOMIC DNA]</scope>
    <source>
        <strain evidence="3">cv. Monte Gargano</strain>
    </source>
</reference>
<dbReference type="InterPro" id="IPR036047">
    <property type="entry name" value="F-box-like_dom_sf"/>
</dbReference>
<dbReference type="PROSITE" id="PS50181">
    <property type="entry name" value="FBOX"/>
    <property type="match status" value="1"/>
</dbReference>
<feature type="non-terminal residue" evidence="2">
    <location>
        <position position="1"/>
    </location>
</feature>
<dbReference type="CDD" id="cd22160">
    <property type="entry name" value="F-box_AtFBL13-like"/>
    <property type="match status" value="1"/>
</dbReference>
<dbReference type="SMART" id="SM00256">
    <property type="entry name" value="FBOX"/>
    <property type="match status" value="1"/>
</dbReference>
<keyword evidence="3" id="KW-1185">Reference proteome</keyword>
<organism evidence="2 3">
    <name type="scientific">Capsella rubella</name>
    <dbReference type="NCBI Taxonomy" id="81985"/>
    <lineage>
        <taxon>Eukaryota</taxon>
        <taxon>Viridiplantae</taxon>
        <taxon>Streptophyta</taxon>
        <taxon>Embryophyta</taxon>
        <taxon>Tracheophyta</taxon>
        <taxon>Spermatophyta</taxon>
        <taxon>Magnoliopsida</taxon>
        <taxon>eudicotyledons</taxon>
        <taxon>Gunneridae</taxon>
        <taxon>Pentapetalae</taxon>
        <taxon>rosids</taxon>
        <taxon>malvids</taxon>
        <taxon>Brassicales</taxon>
        <taxon>Brassicaceae</taxon>
        <taxon>Camelineae</taxon>
        <taxon>Capsella</taxon>
    </lineage>
</organism>
<dbReference type="SMART" id="SM00579">
    <property type="entry name" value="FBD"/>
    <property type="match status" value="1"/>
</dbReference>
<dbReference type="KEGG" id="crb:17885287"/>
<dbReference type="SUPFAM" id="SSF52058">
    <property type="entry name" value="L domain-like"/>
    <property type="match status" value="1"/>
</dbReference>
<dbReference type="Pfam" id="PF00646">
    <property type="entry name" value="F-box"/>
    <property type="match status" value="1"/>
</dbReference>
<dbReference type="AlphaFoldDB" id="R0FTG5"/>
<sequence>GSVSMDCVASMDCLPDELLVQILSFLPTKEAVSTSALSKRWRTLFALIHKLDFKSFNDVKRCICDALEHGVSELYLLTEPLLFVFSTPSKVFTSTTLVKLSLGVLDFLILPPDISLPALKVLLFDSIWFSGCYSINKFLAACPALEDLTIRYTKFQEDPYIISSKSIKKLSVTITSSSSDDCYSIIKFDTPSVVDLYYSDFPRRKLLYCNIDSLAKATLDLHFLENRNDVDLTNLIIGIRNVKTLHLTSSAVEVISVCCNGGLPLFKNLTELVFSCKTNAWKRFLPLLLECSPNLKSMVLSDLHCYTFGQRRHMFFEIQIPSNNQIKMLRIMQYHGSANELKHISGFLRKMKCLEVVQIYIAGEVDHLKKMQLTDDLLKLSTASSNVKIQVM</sequence>
<name>R0FTG5_9BRAS</name>
<dbReference type="PANTHER" id="PTHR31293:SF12">
    <property type="entry name" value="RNI-LIKE SUPERFAMILY PROTEIN"/>
    <property type="match status" value="1"/>
</dbReference>
<dbReference type="Gene3D" id="1.20.1280.50">
    <property type="match status" value="1"/>
</dbReference>
<dbReference type="InterPro" id="IPR006566">
    <property type="entry name" value="FBD"/>
</dbReference>
<dbReference type="Proteomes" id="UP000029121">
    <property type="component" value="Unassembled WGS sequence"/>
</dbReference>
<dbReference type="EMBL" id="KB870809">
    <property type="protein sequence ID" value="EOA26147.1"/>
    <property type="molecule type" value="Genomic_DNA"/>
</dbReference>
<dbReference type="OrthoDB" id="3219396at2759"/>
<accession>R0FTG5</accession>
<evidence type="ECO:0000313" key="2">
    <source>
        <dbReference type="EMBL" id="EOA26147.1"/>
    </source>
</evidence>
<dbReference type="SUPFAM" id="SSF81383">
    <property type="entry name" value="F-box domain"/>
    <property type="match status" value="1"/>
</dbReference>
<protein>
    <recommendedName>
        <fullName evidence="1">F-box domain-containing protein</fullName>
    </recommendedName>
</protein>
<dbReference type="InterPro" id="IPR001810">
    <property type="entry name" value="F-box_dom"/>
</dbReference>
<dbReference type="InterPro" id="IPR053781">
    <property type="entry name" value="F-box_AtFBL13-like"/>
</dbReference>
<feature type="domain" description="F-box" evidence="1">
    <location>
        <begin position="8"/>
        <end position="59"/>
    </location>
</feature>
<dbReference type="InterPro" id="IPR055294">
    <property type="entry name" value="FBL60-like"/>
</dbReference>
<evidence type="ECO:0000259" key="1">
    <source>
        <dbReference type="PROSITE" id="PS50181"/>
    </source>
</evidence>
<dbReference type="InterPro" id="IPR055411">
    <property type="entry name" value="LRR_FXL15/At3g58940/PEG3-like"/>
</dbReference>